<dbReference type="RefSeq" id="WP_349943946.1">
    <property type="nucleotide sequence ID" value="NZ_CP157940.1"/>
</dbReference>
<proteinExistence type="predicted"/>
<accession>A0AAU7PJC5</accession>
<feature type="coiled-coil region" evidence="1">
    <location>
        <begin position="15"/>
        <end position="62"/>
    </location>
</feature>
<reference evidence="2" key="1">
    <citation type="submission" date="2024-06" db="EMBL/GenBank/DDBJ databases">
        <title>Lacrimispora cavernae sp. nov., a novel anaerobe isolated from bat guano pile inside a cave.</title>
        <authorList>
            <person name="Miller S.L."/>
            <person name="Lu N."/>
            <person name="King J."/>
            <person name="Sankaranarayanan K."/>
            <person name="Lawson P.A."/>
        </authorList>
    </citation>
    <scope>NUCLEOTIDE SEQUENCE</scope>
    <source>
        <strain evidence="2">BS-2</strain>
    </source>
</reference>
<dbReference type="EMBL" id="CP157940">
    <property type="protein sequence ID" value="XBS52445.1"/>
    <property type="molecule type" value="Genomic_DNA"/>
</dbReference>
<evidence type="ECO:0000256" key="1">
    <source>
        <dbReference type="SAM" id="Coils"/>
    </source>
</evidence>
<gene>
    <name evidence="2" type="ORF">ABFV83_11390</name>
</gene>
<name>A0AAU7PJC5_9FIRM</name>
<dbReference type="AlphaFoldDB" id="A0AAU7PJC5"/>
<evidence type="ECO:0000313" key="2">
    <source>
        <dbReference type="EMBL" id="XBS52445.1"/>
    </source>
</evidence>
<protein>
    <submittedName>
        <fullName evidence="2">Uncharacterized protein</fullName>
    </submittedName>
</protein>
<organism evidence="2">
    <name type="scientific">Lacrimispora sp. BS-2</name>
    <dbReference type="NCBI Taxonomy" id="3151850"/>
    <lineage>
        <taxon>Bacteria</taxon>
        <taxon>Bacillati</taxon>
        <taxon>Bacillota</taxon>
        <taxon>Clostridia</taxon>
        <taxon>Lachnospirales</taxon>
        <taxon>Lachnospiraceae</taxon>
        <taxon>Lacrimispora</taxon>
    </lineage>
</organism>
<keyword evidence="1" id="KW-0175">Coiled coil</keyword>
<sequence length="399" mass="40633">MGDFCIKCSSVLLQVQELETIKKDLSSAADELSRVKQTLRFKVQARNQIDQKLNNLLEESREHLNSVIAMKSGLEKAVTFYKIAEKSILDHANGKSASPGIKPGISLGFTPGGDSGGGSNSGGGWDNSYAGWISSLTGSHVASASGGFTASVLNGSGTLGGDFPGKDYSVTGNGSVLGAEGKAGYKMNWDIPKKGEKAGDIGVTANAGLDLYAAKGEVEAKYGSFSAKAEASLLNAGVAISGGLMVSQNGKFDPCLELKAKASASVAKGSVSTQQGNDVFNTHQSAEGTLLGAEASAGVQAGRIANEDGSSVYGVKAEAGAEAYLARGEVKSGFTMFGIKVDAAVGGKAGAVGAKASAAATTDGVQVKAGLSVLLGIDADVKIDWSGAKLPTWSDLKFW</sequence>